<dbReference type="AlphaFoldDB" id="A0A317CJX1"/>
<proteinExistence type="predicted"/>
<gene>
    <name evidence="1" type="ORF">DKW60_12565</name>
</gene>
<comment type="caution">
    <text evidence="1">The sequence shown here is derived from an EMBL/GenBank/DDBJ whole genome shotgun (WGS) entry which is preliminary data.</text>
</comment>
<evidence type="ECO:0000313" key="1">
    <source>
        <dbReference type="EMBL" id="PWQ96610.1"/>
    </source>
</evidence>
<dbReference type="OrthoDB" id="9970340at2"/>
<reference evidence="1 2" key="1">
    <citation type="submission" date="2018-05" db="EMBL/GenBank/DDBJ databases">
        <title>Leucothrix arctica sp. nov., isolated from Arctic seawater.</title>
        <authorList>
            <person name="Choi A."/>
            <person name="Baek K."/>
        </authorList>
    </citation>
    <scope>NUCLEOTIDE SEQUENCE [LARGE SCALE GENOMIC DNA]</scope>
    <source>
        <strain evidence="1 2">JCM 18388</strain>
    </source>
</reference>
<dbReference type="EMBL" id="QGKM01000036">
    <property type="protein sequence ID" value="PWQ96610.1"/>
    <property type="molecule type" value="Genomic_DNA"/>
</dbReference>
<keyword evidence="2" id="KW-1185">Reference proteome</keyword>
<dbReference type="Proteomes" id="UP000245539">
    <property type="component" value="Unassembled WGS sequence"/>
</dbReference>
<sequence length="117" mass="13652">MISEFDFKKASISIEGDYYQVLFHDDLDAEDEPYFMIQAQFEVPDRGECYFESHREELIGHNRAISASLSKNVFRVSYGQQRTNNVLVRFSEIDDGYDRLVSALTRMIPIISMEIEI</sequence>
<evidence type="ECO:0000313" key="2">
    <source>
        <dbReference type="Proteomes" id="UP000245539"/>
    </source>
</evidence>
<organism evidence="1 2">
    <name type="scientific">Leucothrix pacifica</name>
    <dbReference type="NCBI Taxonomy" id="1247513"/>
    <lineage>
        <taxon>Bacteria</taxon>
        <taxon>Pseudomonadati</taxon>
        <taxon>Pseudomonadota</taxon>
        <taxon>Gammaproteobacteria</taxon>
        <taxon>Thiotrichales</taxon>
        <taxon>Thiotrichaceae</taxon>
        <taxon>Leucothrix</taxon>
    </lineage>
</organism>
<dbReference type="RefSeq" id="WP_109838001.1">
    <property type="nucleotide sequence ID" value="NZ_QGKM01000036.1"/>
</dbReference>
<accession>A0A317CJX1</accession>
<protein>
    <submittedName>
        <fullName evidence="1">Uncharacterized protein</fullName>
    </submittedName>
</protein>
<name>A0A317CJX1_9GAMM</name>